<evidence type="ECO:0000256" key="4">
    <source>
        <dbReference type="ARBA" id="ARBA00007372"/>
    </source>
</evidence>
<evidence type="ECO:0000256" key="15">
    <source>
        <dbReference type="ARBA" id="ARBA00032739"/>
    </source>
</evidence>
<evidence type="ECO:0000256" key="3">
    <source>
        <dbReference type="ARBA" id="ARBA00004637"/>
    </source>
</evidence>
<comment type="function">
    <text evidence="1">Accessory subunit of the mitochondrial membrane respiratory chain NADH dehydrogenase (Complex I), that is believed not to be involved in catalysis. Complex I functions in the transfer of electrons from NADH to the respiratory chain. The immediate electron acceptor for the enzyme is believed to be ubiquinone.</text>
</comment>
<feature type="disulfide bond" evidence="16">
    <location>
        <begin position="14"/>
        <end position="50"/>
    </location>
</feature>
<evidence type="ECO:0000256" key="13">
    <source>
        <dbReference type="ARBA" id="ARBA00023157"/>
    </source>
</evidence>
<dbReference type="PANTHER" id="PTHR15224">
    <property type="entry name" value="NADH DEHYDROGENASE [UBIQUINONE] IRON-SULFUR PROTEIN 5"/>
    <property type="match status" value="1"/>
</dbReference>
<keyword evidence="9" id="KW-0999">Mitochondrion inner membrane</keyword>
<dbReference type="PANTHER" id="PTHR15224:SF1">
    <property type="entry name" value="NADH DEHYDROGENASE [UBIQUINONE] IRON-SULFUR PROTEIN 5"/>
    <property type="match status" value="1"/>
</dbReference>
<keyword evidence="12" id="KW-0472">Membrane</keyword>
<feature type="region of interest" description="Disordered" evidence="18">
    <location>
        <begin position="62"/>
        <end position="109"/>
    </location>
</feature>
<evidence type="ECO:0000313" key="20">
    <source>
        <dbReference type="Proteomes" id="UP000616885"/>
    </source>
</evidence>
<protein>
    <recommendedName>
        <fullName evidence="6">NADH dehydrogenase [ubiquinone] iron-sulfur protein 5</fullName>
    </recommendedName>
    <alternativeName>
        <fullName evidence="14">Complex I-15 kDa</fullName>
    </alternativeName>
    <alternativeName>
        <fullName evidence="15">NADH-ubiquinone oxidoreductase 15 kDa subunit</fullName>
    </alternativeName>
</protein>
<evidence type="ECO:0000256" key="1">
    <source>
        <dbReference type="ARBA" id="ARBA00003195"/>
    </source>
</evidence>
<name>A0A8H7N5U1_BIOOC</name>
<evidence type="ECO:0000256" key="7">
    <source>
        <dbReference type="ARBA" id="ARBA00022448"/>
    </source>
</evidence>
<evidence type="ECO:0000313" key="19">
    <source>
        <dbReference type="EMBL" id="KAF9749193.1"/>
    </source>
</evidence>
<dbReference type="GO" id="GO:0005743">
    <property type="term" value="C:mitochondrial inner membrane"/>
    <property type="evidence" value="ECO:0007669"/>
    <property type="project" value="UniProtKB-SubCell"/>
</dbReference>
<organism evidence="19 20">
    <name type="scientific">Bionectria ochroleuca</name>
    <name type="common">Gliocladium roseum</name>
    <dbReference type="NCBI Taxonomy" id="29856"/>
    <lineage>
        <taxon>Eukaryota</taxon>
        <taxon>Fungi</taxon>
        <taxon>Dikarya</taxon>
        <taxon>Ascomycota</taxon>
        <taxon>Pezizomycotina</taxon>
        <taxon>Sordariomycetes</taxon>
        <taxon>Hypocreomycetidae</taxon>
        <taxon>Hypocreales</taxon>
        <taxon>Bionectriaceae</taxon>
        <taxon>Clonostachys</taxon>
    </lineage>
</organism>
<evidence type="ECO:0000256" key="17">
    <source>
        <dbReference type="SAM" id="Coils"/>
    </source>
</evidence>
<feature type="region of interest" description="Disordered" evidence="18">
    <location>
        <begin position="443"/>
        <end position="465"/>
    </location>
</feature>
<evidence type="ECO:0000256" key="8">
    <source>
        <dbReference type="ARBA" id="ARBA00022660"/>
    </source>
</evidence>
<dbReference type="CDD" id="cd24141">
    <property type="entry name" value="NDUFS5-like"/>
    <property type="match status" value="1"/>
</dbReference>
<feature type="compositionally biased region" description="Low complexity" evidence="18">
    <location>
        <begin position="343"/>
        <end position="357"/>
    </location>
</feature>
<evidence type="ECO:0000256" key="5">
    <source>
        <dbReference type="ARBA" id="ARBA00011261"/>
    </source>
</evidence>
<feature type="coiled-coil region" evidence="17">
    <location>
        <begin position="177"/>
        <end position="211"/>
    </location>
</feature>
<keyword evidence="13 16" id="KW-1015">Disulfide bond</keyword>
<reference evidence="19" key="1">
    <citation type="submission" date="2020-10" db="EMBL/GenBank/DDBJ databases">
        <title>High-Quality Genome Resource of Clonostachys rosea strain S41 by Oxford Nanopore Long-Read Sequencing.</title>
        <authorList>
            <person name="Wang H."/>
        </authorList>
    </citation>
    <scope>NUCLEOTIDE SEQUENCE</scope>
    <source>
        <strain evidence="19">S41</strain>
    </source>
</reference>
<feature type="region of interest" description="Disordered" evidence="18">
    <location>
        <begin position="337"/>
        <end position="373"/>
    </location>
</feature>
<comment type="caution">
    <text evidence="19">The sequence shown here is derived from an EMBL/GenBank/DDBJ whole genome shotgun (WGS) entry which is preliminary data.</text>
</comment>
<keyword evidence="11" id="KW-0496">Mitochondrion</keyword>
<evidence type="ECO:0000256" key="14">
    <source>
        <dbReference type="ARBA" id="ARBA00031222"/>
    </source>
</evidence>
<keyword evidence="17" id="KW-0175">Coiled coil</keyword>
<gene>
    <name evidence="19" type="ORF">IM811_016988</name>
</gene>
<feature type="compositionally biased region" description="Polar residues" evidence="18">
    <location>
        <begin position="262"/>
        <end position="274"/>
    </location>
</feature>
<evidence type="ECO:0000256" key="2">
    <source>
        <dbReference type="ARBA" id="ARBA00004569"/>
    </source>
</evidence>
<feature type="region of interest" description="Disordered" evidence="18">
    <location>
        <begin position="471"/>
        <end position="490"/>
    </location>
</feature>
<sequence length="490" mass="53295">MSSGYGMNGGVGRCFPFWQEVLACYVVNASAEDNAGKKKCSPVLEDYYECLHHKKECFSPLESSASATTSQQGNPQQPKQDAQQNEQPTGPDAEAIPQRRTHSGHSKALSRLPSWPALSQAASTPAAPKSSTPDLFVREADRVAHNPSMDHIVDTLLAAVMSKPALEPLGPEYGSSILHLIEAYAAAKKEASKAQNELSQAVERRQKENDDFDTLVTEWTIHEARYKAEIKRLEVIIHRTSGSGLEAVSMARSGSLIRRGSRNVTGDQNISPTEFGNHRRGTTDRGVFKTEASAARHRDSLIGRPRILDPKSDVTLSMKIDKEPLADNVTSIIQTHATIREVPSTPSSKTSSSSSSSDAHGSTKRSSGPALERAQILSGSPSLAAEKQRHQREFSFVEGEDSHMVTQDEVDISDTHSRNENATFECPHTPLGAMKKDEEQCTTNKCTTAPGAGEVPPDGMKDGLPQLRRSREAAQRRFGGKIDADGKAYL</sequence>
<feature type="region of interest" description="Disordered" evidence="18">
    <location>
        <begin position="261"/>
        <end position="283"/>
    </location>
</feature>
<comment type="similarity">
    <text evidence="4">Belongs to the complex I NDUFS5 subunit family.</text>
</comment>
<keyword evidence="7" id="KW-0813">Transport</keyword>
<accession>A0A8H7N5U1</accession>
<dbReference type="EMBL" id="JADCTT010000008">
    <property type="protein sequence ID" value="KAF9749193.1"/>
    <property type="molecule type" value="Genomic_DNA"/>
</dbReference>
<evidence type="ECO:0000256" key="18">
    <source>
        <dbReference type="SAM" id="MobiDB-lite"/>
    </source>
</evidence>
<evidence type="ECO:0000256" key="12">
    <source>
        <dbReference type="ARBA" id="ARBA00023136"/>
    </source>
</evidence>
<keyword evidence="8" id="KW-0679">Respiratory chain</keyword>
<comment type="subunit">
    <text evidence="5">Mammalian complex I is composed of 45 different subunits. This is a component of the iron-sulfur (IP) fragment of the enzyme.</text>
</comment>
<evidence type="ECO:0000256" key="16">
    <source>
        <dbReference type="PIRSR" id="PIRSR619342-50"/>
    </source>
</evidence>
<evidence type="ECO:0000256" key="10">
    <source>
        <dbReference type="ARBA" id="ARBA00022982"/>
    </source>
</evidence>
<dbReference type="AlphaFoldDB" id="A0A8H7N5U1"/>
<dbReference type="InterPro" id="IPR019342">
    <property type="entry name" value="NADH_UbQ_OxRdtase_FeS-su5"/>
</dbReference>
<dbReference type="Proteomes" id="UP000616885">
    <property type="component" value="Unassembled WGS sequence"/>
</dbReference>
<comment type="subcellular location">
    <subcellularLocation>
        <location evidence="3">Mitochondrion inner membrane</location>
        <topology evidence="3">Peripheral membrane protein</topology>
    </subcellularLocation>
    <subcellularLocation>
        <location evidence="2">Mitochondrion intermembrane space</location>
    </subcellularLocation>
</comment>
<proteinExistence type="inferred from homology"/>
<evidence type="ECO:0000256" key="6">
    <source>
        <dbReference type="ARBA" id="ARBA00013482"/>
    </source>
</evidence>
<evidence type="ECO:0000256" key="9">
    <source>
        <dbReference type="ARBA" id="ARBA00022792"/>
    </source>
</evidence>
<dbReference type="GO" id="GO:0005758">
    <property type="term" value="C:mitochondrial intermembrane space"/>
    <property type="evidence" value="ECO:0007669"/>
    <property type="project" value="UniProtKB-SubCell"/>
</dbReference>
<keyword evidence="10" id="KW-0249">Electron transport</keyword>
<evidence type="ECO:0000256" key="11">
    <source>
        <dbReference type="ARBA" id="ARBA00023128"/>
    </source>
</evidence>
<dbReference type="GO" id="GO:0032981">
    <property type="term" value="P:mitochondrial respiratory chain complex I assembly"/>
    <property type="evidence" value="ECO:0007669"/>
    <property type="project" value="TreeGrafter"/>
</dbReference>
<feature type="compositionally biased region" description="Polar residues" evidence="18">
    <location>
        <begin position="62"/>
        <end position="88"/>
    </location>
</feature>
<feature type="disulfide bond" evidence="16">
    <location>
        <begin position="24"/>
        <end position="40"/>
    </location>
</feature>